<keyword evidence="2" id="KW-1185">Reference proteome</keyword>
<dbReference type="AlphaFoldDB" id="A0AAE0YEG0"/>
<accession>A0AAE0YEG0</accession>
<sequence>MLVRGTHRRYRSLSMTLTNAAVREQYPELDLLSFRFRQEPIGTIMRPVLRNQPSVGASIESQRRLIVLTGRAPFTLTH</sequence>
<gene>
    <name evidence="1" type="ORF">RRG08_023423</name>
</gene>
<evidence type="ECO:0000313" key="1">
    <source>
        <dbReference type="EMBL" id="KAK3742591.1"/>
    </source>
</evidence>
<evidence type="ECO:0000313" key="2">
    <source>
        <dbReference type="Proteomes" id="UP001283361"/>
    </source>
</evidence>
<name>A0AAE0YEG0_9GAST</name>
<proteinExistence type="predicted"/>
<protein>
    <submittedName>
        <fullName evidence="1">Uncharacterized protein</fullName>
    </submittedName>
</protein>
<dbReference type="Proteomes" id="UP001283361">
    <property type="component" value="Unassembled WGS sequence"/>
</dbReference>
<comment type="caution">
    <text evidence="1">The sequence shown here is derived from an EMBL/GenBank/DDBJ whole genome shotgun (WGS) entry which is preliminary data.</text>
</comment>
<dbReference type="EMBL" id="JAWDGP010006346">
    <property type="protein sequence ID" value="KAK3742591.1"/>
    <property type="molecule type" value="Genomic_DNA"/>
</dbReference>
<organism evidence="1 2">
    <name type="scientific">Elysia crispata</name>
    <name type="common">lettuce slug</name>
    <dbReference type="NCBI Taxonomy" id="231223"/>
    <lineage>
        <taxon>Eukaryota</taxon>
        <taxon>Metazoa</taxon>
        <taxon>Spiralia</taxon>
        <taxon>Lophotrochozoa</taxon>
        <taxon>Mollusca</taxon>
        <taxon>Gastropoda</taxon>
        <taxon>Heterobranchia</taxon>
        <taxon>Euthyneura</taxon>
        <taxon>Panpulmonata</taxon>
        <taxon>Sacoglossa</taxon>
        <taxon>Placobranchoidea</taxon>
        <taxon>Plakobranchidae</taxon>
        <taxon>Elysia</taxon>
    </lineage>
</organism>
<reference evidence="1" key="1">
    <citation type="journal article" date="2023" name="G3 (Bethesda)">
        <title>A reference genome for the long-term kleptoplast-retaining sea slug Elysia crispata morphotype clarki.</title>
        <authorList>
            <person name="Eastman K.E."/>
            <person name="Pendleton A.L."/>
            <person name="Shaikh M.A."/>
            <person name="Suttiyut T."/>
            <person name="Ogas R."/>
            <person name="Tomko P."/>
            <person name="Gavelis G."/>
            <person name="Widhalm J.R."/>
            <person name="Wisecaver J.H."/>
        </authorList>
    </citation>
    <scope>NUCLEOTIDE SEQUENCE</scope>
    <source>
        <strain evidence="1">ECLA1</strain>
    </source>
</reference>